<keyword evidence="2" id="KW-1185">Reference proteome</keyword>
<proteinExistence type="predicted"/>
<evidence type="ECO:0000313" key="2">
    <source>
        <dbReference type="Proteomes" id="UP000672032"/>
    </source>
</evidence>
<accession>A0A8A3PS26</accession>
<dbReference type="EMBL" id="CP063413">
    <property type="protein sequence ID" value="QSZ37823.1"/>
    <property type="molecule type" value="Genomic_DNA"/>
</dbReference>
<organism evidence="1 2">
    <name type="scientific">Monilinia vaccinii-corymbosi</name>
    <dbReference type="NCBI Taxonomy" id="61207"/>
    <lineage>
        <taxon>Eukaryota</taxon>
        <taxon>Fungi</taxon>
        <taxon>Dikarya</taxon>
        <taxon>Ascomycota</taxon>
        <taxon>Pezizomycotina</taxon>
        <taxon>Leotiomycetes</taxon>
        <taxon>Helotiales</taxon>
        <taxon>Sclerotiniaceae</taxon>
        <taxon>Monilinia</taxon>
    </lineage>
</organism>
<protein>
    <submittedName>
        <fullName evidence="1">Uncharacterized protein</fullName>
    </submittedName>
</protein>
<evidence type="ECO:0000313" key="1">
    <source>
        <dbReference type="EMBL" id="QSZ37823.1"/>
    </source>
</evidence>
<reference evidence="1" key="1">
    <citation type="submission" date="2020-10" db="EMBL/GenBank/DDBJ databases">
        <title>Genome Sequence of Monilinia vaccinii-corymbosi Sheds Light on Mummy Berry Disease Infection of Blueberry and Mating Type.</title>
        <authorList>
            <person name="Yow A.G."/>
            <person name="Zhang Y."/>
            <person name="Bansal K."/>
            <person name="Eacker S.M."/>
            <person name="Sullivan S."/>
            <person name="Liachko I."/>
            <person name="Cubeta M.A."/>
            <person name="Rollins J.A."/>
            <person name="Ashrafi H."/>
        </authorList>
    </citation>
    <scope>NUCLEOTIDE SEQUENCE</scope>
    <source>
        <strain evidence="1">RL-1</strain>
    </source>
</reference>
<gene>
    <name evidence="1" type="ORF">DSL72_008923</name>
</gene>
<sequence>MSEHRLYLGKTITTTLADSKNTIGAQVDERLNNENTQA</sequence>
<dbReference type="AlphaFoldDB" id="A0A8A3PS26"/>
<name>A0A8A3PS26_9HELO</name>
<dbReference type="Proteomes" id="UP000672032">
    <property type="component" value="Chromosome 9"/>
</dbReference>